<dbReference type="Gene3D" id="6.10.250.690">
    <property type="match status" value="1"/>
</dbReference>
<dbReference type="KEGG" id="egd:GS424_009155"/>
<dbReference type="GO" id="GO:0000976">
    <property type="term" value="F:transcription cis-regulatory region binding"/>
    <property type="evidence" value="ECO:0007669"/>
    <property type="project" value="TreeGrafter"/>
</dbReference>
<feature type="domain" description="Response regulatory" evidence="8">
    <location>
        <begin position="2"/>
        <end position="116"/>
    </location>
</feature>
<dbReference type="PANTHER" id="PTHR48111">
    <property type="entry name" value="REGULATOR OF RPOS"/>
    <property type="match status" value="1"/>
</dbReference>
<dbReference type="Gene3D" id="3.40.50.2300">
    <property type="match status" value="1"/>
</dbReference>
<evidence type="ECO:0000256" key="5">
    <source>
        <dbReference type="ARBA" id="ARBA00023163"/>
    </source>
</evidence>
<dbReference type="AlphaFoldDB" id="A0A7M1ZSV7"/>
<sequence>MKVMFADDDGDLRKVVERVMLEDGYEFCGVGDGLEVLDRIDAERPDAIILDISMPYMDGFETCLRLRERGVRTPIIFLSARSDIVDKSVGFRAGCDDYLTKPFSPLELSLRVKALIRRCVSDADAPVPSDVETAHAADAKGSQGVIRIGDLEIDRGGYEVRLKGQPVKLTSKEFEIVVLLASSSGKVFTREQILDHIWGESVGMDLRNVTVLVRKIREKMEPVPSKPRYLLTVWRVGYKFASA</sequence>
<dbReference type="InterPro" id="IPR001867">
    <property type="entry name" value="OmpR/PhoB-type_DNA-bd"/>
</dbReference>
<evidence type="ECO:0000256" key="3">
    <source>
        <dbReference type="ARBA" id="ARBA00023015"/>
    </source>
</evidence>
<keyword evidence="1 6" id="KW-0597">Phosphoprotein</keyword>
<dbReference type="RefSeq" id="WP_193666514.1">
    <property type="nucleotide sequence ID" value="NZ_CP063310.1"/>
</dbReference>
<dbReference type="PROSITE" id="PS50110">
    <property type="entry name" value="RESPONSE_REGULATORY"/>
    <property type="match status" value="1"/>
</dbReference>
<reference evidence="10 11" key="1">
    <citation type="submission" date="2020-10" db="EMBL/GenBank/DDBJ databases">
        <title>Eggerthella sp. nov., isolated from human feces.</title>
        <authorList>
            <person name="Yajun G."/>
        </authorList>
    </citation>
    <scope>NUCLEOTIDE SEQUENCE [LARGE SCALE GENOMIC DNA]</scope>
    <source>
        <strain evidence="10 11">HF-1101</strain>
    </source>
</reference>
<feature type="DNA-binding region" description="OmpR/PhoB-type" evidence="7">
    <location>
        <begin position="143"/>
        <end position="242"/>
    </location>
</feature>
<keyword evidence="5" id="KW-0804">Transcription</keyword>
<dbReference type="SMART" id="SM00448">
    <property type="entry name" value="REC"/>
    <property type="match status" value="1"/>
</dbReference>
<evidence type="ECO:0000256" key="2">
    <source>
        <dbReference type="ARBA" id="ARBA00023012"/>
    </source>
</evidence>
<evidence type="ECO:0000313" key="10">
    <source>
        <dbReference type="EMBL" id="QOS66734.1"/>
    </source>
</evidence>
<dbReference type="GO" id="GO:0000156">
    <property type="term" value="F:phosphorelay response regulator activity"/>
    <property type="evidence" value="ECO:0007669"/>
    <property type="project" value="TreeGrafter"/>
</dbReference>
<keyword evidence="2" id="KW-0902">Two-component regulatory system</keyword>
<dbReference type="CDD" id="cd17574">
    <property type="entry name" value="REC_OmpR"/>
    <property type="match status" value="1"/>
</dbReference>
<evidence type="ECO:0000313" key="11">
    <source>
        <dbReference type="Proteomes" id="UP000478463"/>
    </source>
</evidence>
<evidence type="ECO:0000256" key="7">
    <source>
        <dbReference type="PROSITE-ProRule" id="PRU01091"/>
    </source>
</evidence>
<keyword evidence="4 7" id="KW-0238">DNA-binding</keyword>
<evidence type="ECO:0000256" key="1">
    <source>
        <dbReference type="ARBA" id="ARBA00022553"/>
    </source>
</evidence>
<keyword evidence="3" id="KW-0805">Transcription regulation</keyword>
<proteinExistence type="predicted"/>
<evidence type="ECO:0000259" key="8">
    <source>
        <dbReference type="PROSITE" id="PS50110"/>
    </source>
</evidence>
<protein>
    <submittedName>
        <fullName evidence="10">Response regulator transcription factor</fullName>
    </submittedName>
</protein>
<dbReference type="Proteomes" id="UP000478463">
    <property type="component" value="Chromosome"/>
</dbReference>
<evidence type="ECO:0000256" key="4">
    <source>
        <dbReference type="ARBA" id="ARBA00023125"/>
    </source>
</evidence>
<dbReference type="SUPFAM" id="SSF52172">
    <property type="entry name" value="CheY-like"/>
    <property type="match status" value="1"/>
</dbReference>
<dbReference type="FunFam" id="1.10.10.10:FF:000018">
    <property type="entry name" value="DNA-binding response regulator ResD"/>
    <property type="match status" value="1"/>
</dbReference>
<gene>
    <name evidence="10" type="ORF">GS424_009155</name>
</gene>
<dbReference type="Gene3D" id="1.10.10.10">
    <property type="entry name" value="Winged helix-like DNA-binding domain superfamily/Winged helix DNA-binding domain"/>
    <property type="match status" value="1"/>
</dbReference>
<dbReference type="PANTHER" id="PTHR48111:SF1">
    <property type="entry name" value="TWO-COMPONENT RESPONSE REGULATOR ORR33"/>
    <property type="match status" value="1"/>
</dbReference>
<dbReference type="InterPro" id="IPR036388">
    <property type="entry name" value="WH-like_DNA-bd_sf"/>
</dbReference>
<dbReference type="InterPro" id="IPR039420">
    <property type="entry name" value="WalR-like"/>
</dbReference>
<organism evidence="10 11">
    <name type="scientific">Eggerthella guodeyinii</name>
    <dbReference type="NCBI Taxonomy" id="2690837"/>
    <lineage>
        <taxon>Bacteria</taxon>
        <taxon>Bacillati</taxon>
        <taxon>Actinomycetota</taxon>
        <taxon>Coriobacteriia</taxon>
        <taxon>Eggerthellales</taxon>
        <taxon>Eggerthellaceae</taxon>
        <taxon>Eggerthella</taxon>
    </lineage>
</organism>
<dbReference type="CDD" id="cd00383">
    <property type="entry name" value="trans_reg_C"/>
    <property type="match status" value="1"/>
</dbReference>
<dbReference type="PROSITE" id="PS51755">
    <property type="entry name" value="OMPR_PHOB"/>
    <property type="match status" value="1"/>
</dbReference>
<dbReference type="GO" id="GO:0032993">
    <property type="term" value="C:protein-DNA complex"/>
    <property type="evidence" value="ECO:0007669"/>
    <property type="project" value="TreeGrafter"/>
</dbReference>
<dbReference type="InterPro" id="IPR016032">
    <property type="entry name" value="Sig_transdc_resp-reg_C-effctor"/>
</dbReference>
<evidence type="ECO:0000256" key="6">
    <source>
        <dbReference type="PROSITE-ProRule" id="PRU00169"/>
    </source>
</evidence>
<dbReference type="Pfam" id="PF00486">
    <property type="entry name" value="Trans_reg_C"/>
    <property type="match status" value="1"/>
</dbReference>
<dbReference type="GO" id="GO:0005829">
    <property type="term" value="C:cytosol"/>
    <property type="evidence" value="ECO:0007669"/>
    <property type="project" value="TreeGrafter"/>
</dbReference>
<dbReference type="InterPro" id="IPR001789">
    <property type="entry name" value="Sig_transdc_resp-reg_receiver"/>
</dbReference>
<dbReference type="GO" id="GO:0006355">
    <property type="term" value="P:regulation of DNA-templated transcription"/>
    <property type="evidence" value="ECO:0007669"/>
    <property type="project" value="InterPro"/>
</dbReference>
<name>A0A7M1ZSV7_9ACTN</name>
<feature type="domain" description="OmpR/PhoB-type" evidence="9">
    <location>
        <begin position="143"/>
        <end position="242"/>
    </location>
</feature>
<dbReference type="Pfam" id="PF00072">
    <property type="entry name" value="Response_reg"/>
    <property type="match status" value="1"/>
</dbReference>
<dbReference type="EMBL" id="CP063310">
    <property type="protein sequence ID" value="QOS66734.1"/>
    <property type="molecule type" value="Genomic_DNA"/>
</dbReference>
<dbReference type="SMART" id="SM00862">
    <property type="entry name" value="Trans_reg_C"/>
    <property type="match status" value="1"/>
</dbReference>
<evidence type="ECO:0000259" key="9">
    <source>
        <dbReference type="PROSITE" id="PS51755"/>
    </source>
</evidence>
<accession>A0A7M1ZSV7</accession>
<dbReference type="InterPro" id="IPR011006">
    <property type="entry name" value="CheY-like_superfamily"/>
</dbReference>
<feature type="modified residue" description="4-aspartylphosphate" evidence="6">
    <location>
        <position position="51"/>
    </location>
</feature>
<dbReference type="SUPFAM" id="SSF46894">
    <property type="entry name" value="C-terminal effector domain of the bipartite response regulators"/>
    <property type="match status" value="1"/>
</dbReference>